<protein>
    <recommendedName>
        <fullName evidence="4">Peptidase A2 domain-containing protein</fullName>
    </recommendedName>
</protein>
<feature type="coiled-coil region" evidence="1">
    <location>
        <begin position="27"/>
        <end position="54"/>
    </location>
</feature>
<organism evidence="2 3">
    <name type="scientific">Zophobas morio</name>
    <dbReference type="NCBI Taxonomy" id="2755281"/>
    <lineage>
        <taxon>Eukaryota</taxon>
        <taxon>Metazoa</taxon>
        <taxon>Ecdysozoa</taxon>
        <taxon>Arthropoda</taxon>
        <taxon>Hexapoda</taxon>
        <taxon>Insecta</taxon>
        <taxon>Pterygota</taxon>
        <taxon>Neoptera</taxon>
        <taxon>Endopterygota</taxon>
        <taxon>Coleoptera</taxon>
        <taxon>Polyphaga</taxon>
        <taxon>Cucujiformia</taxon>
        <taxon>Tenebrionidae</taxon>
        <taxon>Zophobas</taxon>
    </lineage>
</organism>
<comment type="caution">
    <text evidence="2">The sequence shown here is derived from an EMBL/GenBank/DDBJ whole genome shotgun (WGS) entry which is preliminary data.</text>
</comment>
<dbReference type="CDD" id="cd00303">
    <property type="entry name" value="retropepsin_like"/>
    <property type="match status" value="1"/>
</dbReference>
<evidence type="ECO:0000256" key="1">
    <source>
        <dbReference type="SAM" id="Coils"/>
    </source>
</evidence>
<gene>
    <name evidence="2" type="ORF">Zmor_001048</name>
</gene>
<dbReference type="Proteomes" id="UP001168821">
    <property type="component" value="Unassembled WGS sequence"/>
</dbReference>
<dbReference type="PANTHER" id="PTHR45823:SF1">
    <property type="entry name" value="T-SNARE COILED-COIL HOMOLOGY DOMAIN-CONTAINING PROTEIN"/>
    <property type="match status" value="1"/>
</dbReference>
<dbReference type="InterPro" id="IPR001969">
    <property type="entry name" value="Aspartic_peptidase_AS"/>
</dbReference>
<name>A0AA38MS55_9CUCU</name>
<evidence type="ECO:0000313" key="2">
    <source>
        <dbReference type="EMBL" id="KAJ3665557.1"/>
    </source>
</evidence>
<dbReference type="AlphaFoldDB" id="A0AA38MS55"/>
<dbReference type="GO" id="GO:0006508">
    <property type="term" value="P:proteolysis"/>
    <property type="evidence" value="ECO:0007669"/>
    <property type="project" value="InterPro"/>
</dbReference>
<dbReference type="EMBL" id="JALNTZ010000001">
    <property type="protein sequence ID" value="KAJ3665557.1"/>
    <property type="molecule type" value="Genomic_DNA"/>
</dbReference>
<dbReference type="PROSITE" id="PS00141">
    <property type="entry name" value="ASP_PROTEASE"/>
    <property type="match status" value="1"/>
</dbReference>
<keyword evidence="3" id="KW-1185">Reference proteome</keyword>
<dbReference type="Gene3D" id="2.40.70.10">
    <property type="entry name" value="Acid Proteases"/>
    <property type="match status" value="1"/>
</dbReference>
<dbReference type="InterPro" id="IPR021109">
    <property type="entry name" value="Peptidase_aspartic_dom_sf"/>
</dbReference>
<sequence>MKKNMENIVGRNMMAMELKSELGKSVHECVEDRIKTVEDRMKKFEKTIKNAATSGSYNVVSTPRLVQPPTYDGQTPWSSYKQQFEAAATANLWEEEQKATALVIALRGAALEILQTLSEEDRNRYSALTAALELRFGDEHLRQVFAAQVKTRTQKVGESLQEFEADVKRLVRLAYTNAPPTFQETLAIETFVNGIRDGEVKKVLQLSRYQTSSEALIRALEVEAAYNSSRTCHKVRVAELEMEENDGTKKILEKLSQQMDGISQGLMNGTPRRKSLECYRLPGVSQMRLSCSITSSEEKHTTEISSTKCAGKLKTASILGDVLAGVNKAPKEVKIGSFTRGSSPTIPGKINGTPAAITIDTGAEVSIIRRGLVRAKDLATSSETIRLKTVTGELAPIMGQADVEIYIGHLKIKHRALVAGIEDDFILGMDLVSRHGLTVNPVEKVLRLGNEEFLDSGFLIYGG</sequence>
<dbReference type="PANTHER" id="PTHR45823">
    <property type="entry name" value="T-SNARE COILED-COIL HOMOLOGY DOMAIN-CONTAINING PROTEIN"/>
    <property type="match status" value="1"/>
</dbReference>
<proteinExistence type="predicted"/>
<evidence type="ECO:0000313" key="3">
    <source>
        <dbReference type="Proteomes" id="UP001168821"/>
    </source>
</evidence>
<accession>A0AA38MS55</accession>
<dbReference type="GO" id="GO:0004190">
    <property type="term" value="F:aspartic-type endopeptidase activity"/>
    <property type="evidence" value="ECO:0007669"/>
    <property type="project" value="InterPro"/>
</dbReference>
<reference evidence="2" key="1">
    <citation type="journal article" date="2023" name="G3 (Bethesda)">
        <title>Whole genome assemblies of Zophobas morio and Tenebrio molitor.</title>
        <authorList>
            <person name="Kaur S."/>
            <person name="Stinson S.A."/>
            <person name="diCenzo G.C."/>
        </authorList>
    </citation>
    <scope>NUCLEOTIDE SEQUENCE</scope>
    <source>
        <strain evidence="2">QUZm001</strain>
    </source>
</reference>
<dbReference type="Pfam" id="PF13975">
    <property type="entry name" value="gag-asp_proteas"/>
    <property type="match status" value="1"/>
</dbReference>
<evidence type="ECO:0008006" key="4">
    <source>
        <dbReference type="Google" id="ProtNLM"/>
    </source>
</evidence>
<keyword evidence="1" id="KW-0175">Coiled coil</keyword>
<dbReference type="SUPFAM" id="SSF50630">
    <property type="entry name" value="Acid proteases"/>
    <property type="match status" value="1"/>
</dbReference>